<proteinExistence type="predicted"/>
<dbReference type="Proteomes" id="UP000578531">
    <property type="component" value="Unassembled WGS sequence"/>
</dbReference>
<comment type="caution">
    <text evidence="1">The sequence shown here is derived from an EMBL/GenBank/DDBJ whole genome shotgun (WGS) entry which is preliminary data.</text>
</comment>
<reference evidence="1 2" key="1">
    <citation type="journal article" date="2020" name="Genomics">
        <title>Complete, high-quality genomes from long-read metagenomic sequencing of two wolf lichen thalli reveals enigmatic genome architecture.</title>
        <authorList>
            <person name="McKenzie S.K."/>
            <person name="Walston R.F."/>
            <person name="Allen J.L."/>
        </authorList>
    </citation>
    <scope>NUCLEOTIDE SEQUENCE [LARGE SCALE GENOMIC DNA]</scope>
    <source>
        <strain evidence="1">WasteWater2</strain>
    </source>
</reference>
<protein>
    <submittedName>
        <fullName evidence="1">Uncharacterized protein</fullName>
    </submittedName>
</protein>
<evidence type="ECO:0000313" key="1">
    <source>
        <dbReference type="EMBL" id="KAF6241896.1"/>
    </source>
</evidence>
<dbReference type="GeneID" id="59282287"/>
<dbReference type="EMBL" id="JACCJC010000001">
    <property type="protein sequence ID" value="KAF6241896.1"/>
    <property type="molecule type" value="Genomic_DNA"/>
</dbReference>
<gene>
    <name evidence="1" type="ORF">HO173_000608</name>
</gene>
<accession>A0A8H6G7L7</accession>
<dbReference type="AlphaFoldDB" id="A0A8H6G7L7"/>
<organism evidence="1 2">
    <name type="scientific">Letharia columbiana</name>
    <dbReference type="NCBI Taxonomy" id="112416"/>
    <lineage>
        <taxon>Eukaryota</taxon>
        <taxon>Fungi</taxon>
        <taxon>Dikarya</taxon>
        <taxon>Ascomycota</taxon>
        <taxon>Pezizomycotina</taxon>
        <taxon>Lecanoromycetes</taxon>
        <taxon>OSLEUM clade</taxon>
        <taxon>Lecanoromycetidae</taxon>
        <taxon>Lecanorales</taxon>
        <taxon>Lecanorineae</taxon>
        <taxon>Parmeliaceae</taxon>
        <taxon>Letharia</taxon>
    </lineage>
</organism>
<sequence length="188" mass="21054">MSVVGVTSWHRRHVEMLNVIVWVPRRFFVDTAQDSGLVEGWYQDMIDHPSLLQWEIRPNASVKIYETGILRSSERPCNLPIKAVMDIAPEDGDVAAFAGELQPGLVLVPEKEVRVAVSLCKIAYVRSGVSLQGAHEPHSNEMVLRSVDTLDNSERIEFPPTETVGSPLYSHRTRINSCARFESEANLS</sequence>
<evidence type="ECO:0000313" key="2">
    <source>
        <dbReference type="Proteomes" id="UP000578531"/>
    </source>
</evidence>
<keyword evidence="2" id="KW-1185">Reference proteome</keyword>
<name>A0A8H6G7L7_9LECA</name>
<dbReference type="RefSeq" id="XP_037171136.1">
    <property type="nucleotide sequence ID" value="XM_037302557.1"/>
</dbReference>